<evidence type="ECO:0000313" key="1">
    <source>
        <dbReference type="EMBL" id="NNM74765.1"/>
    </source>
</evidence>
<organism evidence="1 2">
    <name type="scientific">Enterovirga aerilata</name>
    <dbReference type="NCBI Taxonomy" id="2730920"/>
    <lineage>
        <taxon>Bacteria</taxon>
        <taxon>Pseudomonadati</taxon>
        <taxon>Pseudomonadota</taxon>
        <taxon>Alphaproteobacteria</taxon>
        <taxon>Hyphomicrobiales</taxon>
        <taxon>Methylobacteriaceae</taxon>
        <taxon>Enterovirga</taxon>
    </lineage>
</organism>
<proteinExistence type="predicted"/>
<gene>
    <name evidence="1" type="ORF">HJG44_20600</name>
</gene>
<dbReference type="EMBL" id="JABEPP010000006">
    <property type="protein sequence ID" value="NNM74765.1"/>
    <property type="molecule type" value="Genomic_DNA"/>
</dbReference>
<evidence type="ECO:0000313" key="2">
    <source>
        <dbReference type="Proteomes" id="UP000564885"/>
    </source>
</evidence>
<protein>
    <submittedName>
        <fullName evidence="1">Uncharacterized protein</fullName>
    </submittedName>
</protein>
<sequence>MNTDNRTLEIRIDEAARRLVQNEVIACLSSLVSTLAEGYGDTGNPISGRRSALAELTEEALELCAPVQDWEEAALQAGIEIRERNSLFYADLKGMRHEGFGTKEAAAKAACEAEGVEPYEWEVFEHWAVSGWLARRLEQAGERVAYDFAGFPAVWARTTTGQAIAADGVIREIAREIAA</sequence>
<dbReference type="AlphaFoldDB" id="A0A849IEW4"/>
<dbReference type="Proteomes" id="UP000564885">
    <property type="component" value="Unassembled WGS sequence"/>
</dbReference>
<dbReference type="RefSeq" id="WP_171220213.1">
    <property type="nucleotide sequence ID" value="NZ_JABEPP010000006.1"/>
</dbReference>
<name>A0A849IEW4_9HYPH</name>
<comment type="caution">
    <text evidence="1">The sequence shown here is derived from an EMBL/GenBank/DDBJ whole genome shotgun (WGS) entry which is preliminary data.</text>
</comment>
<accession>A0A849IEW4</accession>
<reference evidence="1 2" key="1">
    <citation type="submission" date="2020-04" db="EMBL/GenBank/DDBJ databases">
        <title>Enterovirga sp. isolate from soil.</title>
        <authorList>
            <person name="Chea S."/>
            <person name="Kim D.-U."/>
        </authorList>
    </citation>
    <scope>NUCLEOTIDE SEQUENCE [LARGE SCALE GENOMIC DNA]</scope>
    <source>
        <strain evidence="1 2">DB1703</strain>
    </source>
</reference>
<keyword evidence="2" id="KW-1185">Reference proteome</keyword>